<keyword evidence="6 12" id="KW-0028">Amino-acid biosynthesis</keyword>
<comment type="subunit">
    <text evidence="12">Homotetramer; dimer of dimers.</text>
</comment>
<accession>A0A163GGS6</accession>
<evidence type="ECO:0000256" key="11">
    <source>
        <dbReference type="ARBA" id="ARBA00047836"/>
    </source>
</evidence>
<dbReference type="InterPro" id="IPR002220">
    <property type="entry name" value="DapA-like"/>
</dbReference>
<keyword evidence="9 12" id="KW-0456">Lyase</keyword>
<dbReference type="OrthoDB" id="9782828at2"/>
<dbReference type="GO" id="GO:0009089">
    <property type="term" value="P:lysine biosynthetic process via diaminopimelate"/>
    <property type="evidence" value="ECO:0007669"/>
    <property type="project" value="UniProtKB-UniRule"/>
</dbReference>
<dbReference type="EMBL" id="LQNT01000001">
    <property type="protein sequence ID" value="KZE40197.1"/>
    <property type="molecule type" value="Genomic_DNA"/>
</dbReference>
<feature type="site" description="Part of a proton relay during catalysis" evidence="12">
    <location>
        <position position="46"/>
    </location>
</feature>
<organism evidence="16 17">
    <name type="scientific">Bhargavaea cecembensis</name>
    <dbReference type="NCBI Taxonomy" id="394098"/>
    <lineage>
        <taxon>Bacteria</taxon>
        <taxon>Bacillati</taxon>
        <taxon>Bacillota</taxon>
        <taxon>Bacilli</taxon>
        <taxon>Bacillales</taxon>
        <taxon>Caryophanaceae</taxon>
        <taxon>Bhargavaea</taxon>
    </lineage>
</organism>
<dbReference type="CDD" id="cd00950">
    <property type="entry name" value="DHDPS"/>
    <property type="match status" value="1"/>
</dbReference>
<dbReference type="PRINTS" id="PR00146">
    <property type="entry name" value="DHPICSNTHASE"/>
</dbReference>
<dbReference type="GO" id="GO:0005829">
    <property type="term" value="C:cytosol"/>
    <property type="evidence" value="ECO:0007669"/>
    <property type="project" value="TreeGrafter"/>
</dbReference>
<protein>
    <recommendedName>
        <fullName evidence="4 12">4-hydroxy-tetrahydrodipicolinate synthase</fullName>
        <shortName evidence="12">HTPA synthase</shortName>
        <ecNumber evidence="4 12">4.3.3.7</ecNumber>
    </recommendedName>
</protein>
<dbReference type="SMART" id="SM01130">
    <property type="entry name" value="DHDPS"/>
    <property type="match status" value="1"/>
</dbReference>
<evidence type="ECO:0000256" key="5">
    <source>
        <dbReference type="ARBA" id="ARBA00022490"/>
    </source>
</evidence>
<feature type="binding site" evidence="12 15">
    <location>
        <position position="47"/>
    </location>
    <ligand>
        <name>pyruvate</name>
        <dbReference type="ChEBI" id="CHEBI:15361"/>
    </ligand>
</feature>
<dbReference type="GO" id="GO:0008840">
    <property type="term" value="F:4-hydroxy-tetrahydrodipicolinate synthase activity"/>
    <property type="evidence" value="ECO:0007669"/>
    <property type="project" value="UniProtKB-UniRule"/>
</dbReference>
<dbReference type="InterPro" id="IPR020625">
    <property type="entry name" value="Schiff_base-form_aldolases_AS"/>
</dbReference>
<reference evidence="16 17" key="1">
    <citation type="submission" date="2016-01" db="EMBL/GenBank/DDBJ databases">
        <title>Whole genome sequencing of Bhargavaea cecembensis T14.</title>
        <authorList>
            <person name="Hong K.W."/>
        </authorList>
    </citation>
    <scope>NUCLEOTIDE SEQUENCE [LARGE SCALE GENOMIC DNA]</scope>
    <source>
        <strain evidence="16 17">T14</strain>
    </source>
</reference>
<evidence type="ECO:0000256" key="15">
    <source>
        <dbReference type="PIRSR" id="PIRSR001365-2"/>
    </source>
</evidence>
<dbReference type="SUPFAM" id="SSF51569">
    <property type="entry name" value="Aldolase"/>
    <property type="match status" value="1"/>
</dbReference>
<dbReference type="EC" id="4.3.3.7" evidence="4 12"/>
<dbReference type="Proteomes" id="UP000076490">
    <property type="component" value="Unassembled WGS sequence"/>
</dbReference>
<dbReference type="InterPro" id="IPR020624">
    <property type="entry name" value="Schiff_base-form_aldolases_CS"/>
</dbReference>
<comment type="pathway">
    <text evidence="2 12">Amino-acid biosynthesis; L-lysine biosynthesis via DAP pathway; (S)-tetrahydrodipicolinate from L-aspartate: step 3/4.</text>
</comment>
<feature type="site" description="Part of a proton relay during catalysis" evidence="12">
    <location>
        <position position="109"/>
    </location>
</feature>
<comment type="function">
    <text evidence="1 12">Catalyzes the condensation of (S)-aspartate-beta-semialdehyde [(S)-ASA] and pyruvate to 4-hydroxy-tetrahydrodipicolinate (HTPA).</text>
</comment>
<dbReference type="PIRSF" id="PIRSF001365">
    <property type="entry name" value="DHDPS"/>
    <property type="match status" value="1"/>
</dbReference>
<sequence length="293" mass="32121">MTHLFTGVAAAVTTPFTNQEVDYNSFRRHLEFLIENNIQALVINGTTGEGSTLTAEESSRLLEIAVETAAGRVPVIAGTGSNSTAESIRASREAKEIGADGLMLITPYYNKTSQRGLIRHFEAIVNAAELPALLYNVPSRTGMTITPETVLELSRHPYIVGLKDATGDLNYMSQVRLVTDPSFALYSGNDDTALPFTSLGGQGVISVVANAVPAQFQEMYEQIFTDLTRAQELHYRLTPLISALSVDVNPIPIKVLTSHLGFGDYEVRLPLLPLEEEEQGRLIRQFESMMMEV</sequence>
<evidence type="ECO:0000256" key="10">
    <source>
        <dbReference type="ARBA" id="ARBA00023270"/>
    </source>
</evidence>
<dbReference type="Gene3D" id="3.20.20.70">
    <property type="entry name" value="Aldolase class I"/>
    <property type="match status" value="1"/>
</dbReference>
<feature type="active site" description="Proton donor/acceptor" evidence="12 14">
    <location>
        <position position="135"/>
    </location>
</feature>
<dbReference type="RefSeq" id="WP_063178553.1">
    <property type="nucleotide sequence ID" value="NZ_LQNT01000001.1"/>
</dbReference>
<name>A0A163GGS6_9BACL</name>
<evidence type="ECO:0000256" key="9">
    <source>
        <dbReference type="ARBA" id="ARBA00023239"/>
    </source>
</evidence>
<dbReference type="UniPathway" id="UPA00034">
    <property type="reaction ID" value="UER00017"/>
</dbReference>
<evidence type="ECO:0000256" key="8">
    <source>
        <dbReference type="ARBA" id="ARBA00023154"/>
    </source>
</evidence>
<evidence type="ECO:0000256" key="4">
    <source>
        <dbReference type="ARBA" id="ARBA00012086"/>
    </source>
</evidence>
<evidence type="ECO:0000256" key="13">
    <source>
        <dbReference type="PIRNR" id="PIRNR001365"/>
    </source>
</evidence>
<evidence type="ECO:0000256" key="2">
    <source>
        <dbReference type="ARBA" id="ARBA00005120"/>
    </source>
</evidence>
<keyword evidence="5 12" id="KW-0963">Cytoplasm</keyword>
<comment type="caution">
    <text evidence="16">The sequence shown here is derived from an EMBL/GenBank/DDBJ whole genome shotgun (WGS) entry which is preliminary data.</text>
</comment>
<comment type="catalytic activity">
    <reaction evidence="11 12">
        <text>L-aspartate 4-semialdehyde + pyruvate = (2S,4S)-4-hydroxy-2,3,4,5-tetrahydrodipicolinate + H2O + H(+)</text>
        <dbReference type="Rhea" id="RHEA:34171"/>
        <dbReference type="ChEBI" id="CHEBI:15361"/>
        <dbReference type="ChEBI" id="CHEBI:15377"/>
        <dbReference type="ChEBI" id="CHEBI:15378"/>
        <dbReference type="ChEBI" id="CHEBI:67139"/>
        <dbReference type="ChEBI" id="CHEBI:537519"/>
        <dbReference type="EC" id="4.3.3.7"/>
    </reaction>
</comment>
<dbReference type="GO" id="GO:0019877">
    <property type="term" value="P:diaminopimelate biosynthetic process"/>
    <property type="evidence" value="ECO:0007669"/>
    <property type="project" value="UniProtKB-UniRule"/>
</dbReference>
<gene>
    <name evidence="12" type="primary">dapA</name>
    <name evidence="16" type="ORF">AV656_02705</name>
</gene>
<evidence type="ECO:0000256" key="12">
    <source>
        <dbReference type="HAMAP-Rule" id="MF_00418"/>
    </source>
</evidence>
<feature type="active site" description="Schiff-base intermediate with substrate" evidence="12 14">
    <location>
        <position position="163"/>
    </location>
</feature>
<evidence type="ECO:0000313" key="17">
    <source>
        <dbReference type="Proteomes" id="UP000076490"/>
    </source>
</evidence>
<keyword evidence="10 12" id="KW-0704">Schiff base</keyword>
<comment type="similarity">
    <text evidence="3 12 13">Belongs to the DapA family.</text>
</comment>
<comment type="subcellular location">
    <subcellularLocation>
        <location evidence="12">Cytoplasm</location>
    </subcellularLocation>
</comment>
<evidence type="ECO:0000256" key="6">
    <source>
        <dbReference type="ARBA" id="ARBA00022605"/>
    </source>
</evidence>
<dbReference type="PROSITE" id="PS00666">
    <property type="entry name" value="DHDPS_2"/>
    <property type="match status" value="1"/>
</dbReference>
<dbReference type="HAMAP" id="MF_00418">
    <property type="entry name" value="DapA"/>
    <property type="match status" value="1"/>
</dbReference>
<comment type="caution">
    <text evidence="12">Was originally thought to be a dihydrodipicolinate synthase (DHDPS), catalyzing the condensation of (S)-aspartate-beta-semialdehyde [(S)-ASA] and pyruvate to dihydrodipicolinate (DHDP). However, it was shown in E.coli that the product of the enzymatic reaction is not dihydrodipicolinate but in fact (4S)-4-hydroxy-2,3,4,5-tetrahydro-(2S)-dipicolinic acid (HTPA), and that the consecutive dehydration reaction leading to DHDP is not spontaneous but catalyzed by DapB.</text>
</comment>
<keyword evidence="8 12" id="KW-0457">Lysine biosynthesis</keyword>
<keyword evidence="7 12" id="KW-0220">Diaminopimelate biosynthesis</keyword>
<evidence type="ECO:0000256" key="1">
    <source>
        <dbReference type="ARBA" id="ARBA00003294"/>
    </source>
</evidence>
<proteinExistence type="inferred from homology"/>
<dbReference type="PANTHER" id="PTHR12128">
    <property type="entry name" value="DIHYDRODIPICOLINATE SYNTHASE"/>
    <property type="match status" value="1"/>
</dbReference>
<dbReference type="InterPro" id="IPR013785">
    <property type="entry name" value="Aldolase_TIM"/>
</dbReference>
<dbReference type="AlphaFoldDB" id="A0A163GGS6"/>
<evidence type="ECO:0000256" key="3">
    <source>
        <dbReference type="ARBA" id="ARBA00007592"/>
    </source>
</evidence>
<dbReference type="InterPro" id="IPR005263">
    <property type="entry name" value="DapA"/>
</dbReference>
<evidence type="ECO:0000256" key="14">
    <source>
        <dbReference type="PIRSR" id="PIRSR001365-1"/>
    </source>
</evidence>
<dbReference type="PANTHER" id="PTHR12128:SF66">
    <property type="entry name" value="4-HYDROXY-2-OXOGLUTARATE ALDOLASE, MITOCHONDRIAL"/>
    <property type="match status" value="1"/>
</dbReference>
<evidence type="ECO:0000256" key="7">
    <source>
        <dbReference type="ARBA" id="ARBA00022915"/>
    </source>
</evidence>
<dbReference type="Pfam" id="PF00701">
    <property type="entry name" value="DHDPS"/>
    <property type="match status" value="1"/>
</dbReference>
<dbReference type="NCBIfam" id="TIGR00674">
    <property type="entry name" value="dapA"/>
    <property type="match status" value="1"/>
</dbReference>
<evidence type="ECO:0000313" key="16">
    <source>
        <dbReference type="EMBL" id="KZE40197.1"/>
    </source>
</evidence>
<feature type="binding site" evidence="12 15">
    <location>
        <position position="205"/>
    </location>
    <ligand>
        <name>pyruvate</name>
        <dbReference type="ChEBI" id="CHEBI:15361"/>
    </ligand>
</feature>
<dbReference type="PROSITE" id="PS00665">
    <property type="entry name" value="DHDPS_1"/>
    <property type="match status" value="1"/>
</dbReference>